<name>A0A2V1GWK5_9GAMM</name>
<feature type="transmembrane region" description="Helical" evidence="6">
    <location>
        <begin position="84"/>
        <end position="106"/>
    </location>
</feature>
<evidence type="ECO:0000256" key="6">
    <source>
        <dbReference type="SAM" id="Phobius"/>
    </source>
</evidence>
<dbReference type="Proteomes" id="UP000244906">
    <property type="component" value="Unassembled WGS sequence"/>
</dbReference>
<feature type="transmembrane region" description="Helical" evidence="6">
    <location>
        <begin position="58"/>
        <end position="78"/>
    </location>
</feature>
<reference evidence="7 8" key="1">
    <citation type="submission" date="2018-04" db="EMBL/GenBank/DDBJ databases">
        <title>Thalassorhabdus spongiae gen. nov., sp. nov., isolated from a marine sponge in South-West Iceland.</title>
        <authorList>
            <person name="Knobloch S."/>
            <person name="Daussin A."/>
            <person name="Johannsson R."/>
            <person name="Marteinsson V.T."/>
        </authorList>
    </citation>
    <scope>NUCLEOTIDE SEQUENCE [LARGE SCALE GENOMIC DNA]</scope>
    <source>
        <strain evidence="7 8">Hp12</strain>
    </source>
</reference>
<keyword evidence="7" id="KW-0378">Hydrolase</keyword>
<dbReference type="OrthoDB" id="385012at2"/>
<dbReference type="EMBL" id="QDDL01000005">
    <property type="protein sequence ID" value="PVZ68328.1"/>
    <property type="molecule type" value="Genomic_DNA"/>
</dbReference>
<evidence type="ECO:0000313" key="8">
    <source>
        <dbReference type="Proteomes" id="UP000244906"/>
    </source>
</evidence>
<keyword evidence="5 6" id="KW-0472">Membrane</keyword>
<dbReference type="InterPro" id="IPR005538">
    <property type="entry name" value="LrgA/CidA"/>
</dbReference>
<comment type="subcellular location">
    <subcellularLocation>
        <location evidence="1">Cell membrane</location>
        <topology evidence="1">Multi-pass membrane protein</topology>
    </subcellularLocation>
</comment>
<protein>
    <submittedName>
        <fullName evidence="7">Murein hydrolase regulator LrgA</fullName>
    </submittedName>
</protein>
<organism evidence="7 8">
    <name type="scientific">Pelagibaculum spongiae</name>
    <dbReference type="NCBI Taxonomy" id="2080658"/>
    <lineage>
        <taxon>Bacteria</taxon>
        <taxon>Pseudomonadati</taxon>
        <taxon>Pseudomonadota</taxon>
        <taxon>Gammaproteobacteria</taxon>
        <taxon>Oceanospirillales</taxon>
        <taxon>Pelagibaculum</taxon>
    </lineage>
</organism>
<dbReference type="GO" id="GO:0005886">
    <property type="term" value="C:plasma membrane"/>
    <property type="evidence" value="ECO:0007669"/>
    <property type="project" value="UniProtKB-SubCell"/>
</dbReference>
<comment type="caution">
    <text evidence="7">The sequence shown here is derived from an EMBL/GenBank/DDBJ whole genome shotgun (WGS) entry which is preliminary data.</text>
</comment>
<keyword evidence="4 6" id="KW-1133">Transmembrane helix</keyword>
<dbReference type="PANTHER" id="PTHR33931">
    <property type="entry name" value="HOLIN-LIKE PROTEIN CIDA-RELATED"/>
    <property type="match status" value="1"/>
</dbReference>
<gene>
    <name evidence="7" type="ORF">DC094_13670</name>
</gene>
<evidence type="ECO:0000256" key="3">
    <source>
        <dbReference type="ARBA" id="ARBA00022692"/>
    </source>
</evidence>
<sequence length="120" mass="12976">MLKGFSLLLVFQLLGEMLVYWVGLPLPGPVLGMTLLFALLLIKPALLDDSLNQAARTLIRYLTLLFLPAGIGIMVHWSRLQSQGFALISAVIISTLLGLIVSGWVLSKLIKSESAGADND</sequence>
<dbReference type="Pfam" id="PF03788">
    <property type="entry name" value="LrgA"/>
    <property type="match status" value="1"/>
</dbReference>
<keyword evidence="8" id="KW-1185">Reference proteome</keyword>
<dbReference type="AlphaFoldDB" id="A0A2V1GWK5"/>
<keyword evidence="3 6" id="KW-0812">Transmembrane</keyword>
<evidence type="ECO:0000256" key="4">
    <source>
        <dbReference type="ARBA" id="ARBA00022989"/>
    </source>
</evidence>
<evidence type="ECO:0000256" key="2">
    <source>
        <dbReference type="ARBA" id="ARBA00022475"/>
    </source>
</evidence>
<accession>A0A2V1GWK5</accession>
<dbReference type="RefSeq" id="WP_116687654.1">
    <property type="nucleotide sequence ID" value="NZ_CAWNYD010000005.1"/>
</dbReference>
<dbReference type="GO" id="GO:0016787">
    <property type="term" value="F:hydrolase activity"/>
    <property type="evidence" value="ECO:0007669"/>
    <property type="project" value="UniProtKB-KW"/>
</dbReference>
<feature type="transmembrane region" description="Helical" evidence="6">
    <location>
        <begin position="25"/>
        <end position="46"/>
    </location>
</feature>
<keyword evidence="2" id="KW-1003">Cell membrane</keyword>
<evidence type="ECO:0000256" key="1">
    <source>
        <dbReference type="ARBA" id="ARBA00004651"/>
    </source>
</evidence>
<proteinExistence type="predicted"/>
<evidence type="ECO:0000256" key="5">
    <source>
        <dbReference type="ARBA" id="ARBA00023136"/>
    </source>
</evidence>
<evidence type="ECO:0000313" key="7">
    <source>
        <dbReference type="EMBL" id="PVZ68328.1"/>
    </source>
</evidence>
<dbReference type="PANTHER" id="PTHR33931:SF2">
    <property type="entry name" value="HOLIN-LIKE PROTEIN CIDA"/>
    <property type="match status" value="1"/>
</dbReference>